<comment type="caution">
    <text evidence="2">The sequence shown here is derived from an EMBL/GenBank/DDBJ whole genome shotgun (WGS) entry which is preliminary data.</text>
</comment>
<gene>
    <name evidence="2" type="ORF">Rsw2DRAFT_2864</name>
</gene>
<evidence type="ECO:0000313" key="2">
    <source>
        <dbReference type="EMBL" id="EEW24244.1"/>
    </source>
</evidence>
<sequence>MTPPLSLPLRLFRWILPQPQPGKPNIVLIAAFRLILLGGGAGLGLGLPSLIPALSTPLLYLIWALAAAISLPLALKARRTPEDDPIRLFRLTTAAAALFGSTVALAVFHMLRLVAG</sequence>
<reference evidence="2 3" key="1">
    <citation type="submission" date="2009-08" db="EMBL/GenBank/DDBJ databases">
        <title>The draft genome of Rhodobacter sp. SW2.</title>
        <authorList>
            <consortium name="US DOE Joint Genome Institute (JGI-PGF)"/>
            <person name="Lucas S."/>
            <person name="Copeland A."/>
            <person name="Lapidus A."/>
            <person name="Glavina del Rio T."/>
            <person name="Tice H."/>
            <person name="Bruce D."/>
            <person name="Goodwin L."/>
            <person name="Pitluck S."/>
            <person name="Larimer F."/>
            <person name="Land M.L."/>
            <person name="Hauser L."/>
            <person name="Emerson D."/>
        </authorList>
    </citation>
    <scope>NUCLEOTIDE SEQUENCE [LARGE SCALE GENOMIC DNA]</scope>
    <source>
        <strain evidence="2 3">SW2</strain>
    </source>
</reference>
<dbReference type="RefSeq" id="WP_008032155.1">
    <property type="nucleotide sequence ID" value="NZ_ACYY01000023.1"/>
</dbReference>
<dbReference type="STRING" id="371731.Rsw2DRAFT_2864"/>
<dbReference type="AlphaFoldDB" id="C8S478"/>
<keyword evidence="1" id="KW-1133">Transmembrane helix</keyword>
<name>C8S478_9RHOB</name>
<feature type="transmembrane region" description="Helical" evidence="1">
    <location>
        <begin position="87"/>
        <end position="111"/>
    </location>
</feature>
<keyword evidence="1" id="KW-0812">Transmembrane</keyword>
<feature type="transmembrane region" description="Helical" evidence="1">
    <location>
        <begin position="57"/>
        <end position="75"/>
    </location>
</feature>
<keyword evidence="3" id="KW-1185">Reference proteome</keyword>
<dbReference type="Proteomes" id="UP000010121">
    <property type="component" value="Unassembled WGS sequence"/>
</dbReference>
<accession>C8S478</accession>
<evidence type="ECO:0000256" key="1">
    <source>
        <dbReference type="SAM" id="Phobius"/>
    </source>
</evidence>
<organism evidence="2 3">
    <name type="scientific">Rhodobacter ferrooxidans</name>
    <dbReference type="NCBI Taxonomy" id="371731"/>
    <lineage>
        <taxon>Bacteria</taxon>
        <taxon>Pseudomonadati</taxon>
        <taxon>Pseudomonadota</taxon>
        <taxon>Alphaproteobacteria</taxon>
        <taxon>Rhodobacterales</taxon>
        <taxon>Rhodobacter group</taxon>
        <taxon>Rhodobacter</taxon>
    </lineage>
</organism>
<proteinExistence type="predicted"/>
<evidence type="ECO:0000313" key="3">
    <source>
        <dbReference type="Proteomes" id="UP000010121"/>
    </source>
</evidence>
<keyword evidence="1" id="KW-0472">Membrane</keyword>
<feature type="transmembrane region" description="Helical" evidence="1">
    <location>
        <begin position="26"/>
        <end position="51"/>
    </location>
</feature>
<protein>
    <submittedName>
        <fullName evidence="2">Uncharacterized protein</fullName>
    </submittedName>
</protein>
<dbReference type="EMBL" id="ACYY01000023">
    <property type="protein sequence ID" value="EEW24244.1"/>
    <property type="molecule type" value="Genomic_DNA"/>
</dbReference>